<feature type="domain" description="Phosphoribosyltransferase" evidence="3">
    <location>
        <begin position="22"/>
        <end position="155"/>
    </location>
</feature>
<protein>
    <submittedName>
        <fullName evidence="4">Phosphoribosyltransferase family protein</fullName>
    </submittedName>
</protein>
<sequence length="191" mass="21298">MPNKHYITAQQLLDDSFQLGLNILESGYIPNFIVAIWRGGTPVGIAVQELLDYCGHHADHIAIRTSLYTGIEQRASKVAVHGLAYVVERMRADDKLLIVDDVHDTGLSVQQVVSDLREQGGANTPEIRIAMPYYKPANNKTGRVPDYYLHETEQWLVFPHELVGLSAQEVLSDKPGIATLRNKLQALTDQP</sequence>
<proteinExistence type="predicted"/>
<dbReference type="CDD" id="cd06223">
    <property type="entry name" value="PRTases_typeI"/>
    <property type="match status" value="1"/>
</dbReference>
<keyword evidence="2" id="KW-0808">Transferase</keyword>
<evidence type="ECO:0000256" key="1">
    <source>
        <dbReference type="ARBA" id="ARBA00022676"/>
    </source>
</evidence>
<dbReference type="Pfam" id="PF00156">
    <property type="entry name" value="Pribosyltran"/>
    <property type="match status" value="1"/>
</dbReference>
<dbReference type="InterPro" id="IPR000836">
    <property type="entry name" value="PRTase_dom"/>
</dbReference>
<dbReference type="SUPFAM" id="SSF53271">
    <property type="entry name" value="PRTase-like"/>
    <property type="match status" value="1"/>
</dbReference>
<dbReference type="InterPro" id="IPR029057">
    <property type="entry name" value="PRTase-like"/>
</dbReference>
<evidence type="ECO:0000256" key="2">
    <source>
        <dbReference type="ARBA" id="ARBA00022679"/>
    </source>
</evidence>
<dbReference type="Gene3D" id="3.40.50.2020">
    <property type="match status" value="1"/>
</dbReference>
<reference evidence="4 5" key="1">
    <citation type="submission" date="2022-12" db="EMBL/GenBank/DDBJ databases">
        <title>Dasania phycosphaerae sp. nov., isolated from particulate material of the south coast of Korea.</title>
        <authorList>
            <person name="Jiang Y."/>
        </authorList>
    </citation>
    <scope>NUCLEOTIDE SEQUENCE [LARGE SCALE GENOMIC DNA]</scope>
    <source>
        <strain evidence="4 5">GY-19</strain>
    </source>
</reference>
<dbReference type="AlphaFoldDB" id="A0A9J6RP90"/>
<keyword evidence="1 4" id="KW-0328">Glycosyltransferase</keyword>
<dbReference type="PANTHER" id="PTHR43363">
    <property type="entry name" value="HYPOXANTHINE PHOSPHORIBOSYLTRANSFERASE"/>
    <property type="match status" value="1"/>
</dbReference>
<gene>
    <name evidence="4" type="ORF">O0V09_12370</name>
</gene>
<dbReference type="RefSeq" id="WP_258332153.1">
    <property type="nucleotide sequence ID" value="NZ_JAPTGG010000009.1"/>
</dbReference>
<dbReference type="PANTHER" id="PTHR43363:SF1">
    <property type="entry name" value="HYPOXANTHINE-GUANINE PHOSPHORIBOSYLTRANSFERASE"/>
    <property type="match status" value="1"/>
</dbReference>
<organism evidence="4 5">
    <name type="scientific">Dasania phycosphaerae</name>
    <dbReference type="NCBI Taxonomy" id="2950436"/>
    <lineage>
        <taxon>Bacteria</taxon>
        <taxon>Pseudomonadati</taxon>
        <taxon>Pseudomonadota</taxon>
        <taxon>Gammaproteobacteria</taxon>
        <taxon>Cellvibrionales</taxon>
        <taxon>Spongiibacteraceae</taxon>
        <taxon>Dasania</taxon>
    </lineage>
</organism>
<keyword evidence="5" id="KW-1185">Reference proteome</keyword>
<dbReference type="EMBL" id="JAPTGG010000009">
    <property type="protein sequence ID" value="MCZ0866000.1"/>
    <property type="molecule type" value="Genomic_DNA"/>
</dbReference>
<evidence type="ECO:0000259" key="3">
    <source>
        <dbReference type="Pfam" id="PF00156"/>
    </source>
</evidence>
<comment type="caution">
    <text evidence="4">The sequence shown here is derived from an EMBL/GenBank/DDBJ whole genome shotgun (WGS) entry which is preliminary data.</text>
</comment>
<dbReference type="GO" id="GO:0016757">
    <property type="term" value="F:glycosyltransferase activity"/>
    <property type="evidence" value="ECO:0007669"/>
    <property type="project" value="UniProtKB-KW"/>
</dbReference>
<name>A0A9J6RP90_9GAMM</name>
<evidence type="ECO:0000313" key="4">
    <source>
        <dbReference type="EMBL" id="MCZ0866000.1"/>
    </source>
</evidence>
<evidence type="ECO:0000313" key="5">
    <source>
        <dbReference type="Proteomes" id="UP001069090"/>
    </source>
</evidence>
<accession>A0A9J6RP90</accession>
<dbReference type="Proteomes" id="UP001069090">
    <property type="component" value="Unassembled WGS sequence"/>
</dbReference>